<accession>A0A1G7EBX7</accession>
<protein>
    <submittedName>
        <fullName evidence="3">Uncharacterized protein</fullName>
    </submittedName>
</protein>
<dbReference type="Proteomes" id="UP000182413">
    <property type="component" value="Unassembled WGS sequence"/>
</dbReference>
<evidence type="ECO:0000313" key="2">
    <source>
        <dbReference type="EMBL" id="MDX5990781.1"/>
    </source>
</evidence>
<sequence>MTSQETDEDEVAPTTRSIYEALLDDPGNEDPGSQLDAPVPLRPSTKAQREKRARPGDGEPR</sequence>
<keyword evidence="5" id="KW-1185">Reference proteome</keyword>
<dbReference type="OrthoDB" id="7010865at2"/>
<evidence type="ECO:0000313" key="4">
    <source>
        <dbReference type="Proteomes" id="UP000182413"/>
    </source>
</evidence>
<proteinExistence type="predicted"/>
<evidence type="ECO:0000313" key="3">
    <source>
        <dbReference type="EMBL" id="SDE61224.1"/>
    </source>
</evidence>
<organism evidence="3 4">
    <name type="scientific">Ectopseudomonas alcaliphila</name>
    <dbReference type="NCBI Taxonomy" id="101564"/>
    <lineage>
        <taxon>Bacteria</taxon>
        <taxon>Pseudomonadati</taxon>
        <taxon>Pseudomonadota</taxon>
        <taxon>Gammaproteobacteria</taxon>
        <taxon>Pseudomonadales</taxon>
        <taxon>Pseudomonadaceae</taxon>
        <taxon>Ectopseudomonas</taxon>
    </lineage>
</organism>
<dbReference type="EMBL" id="FNAE01000003">
    <property type="protein sequence ID" value="SDE61224.1"/>
    <property type="molecule type" value="Genomic_DNA"/>
</dbReference>
<gene>
    <name evidence="3" type="ORF">SAMN05216575_103276</name>
    <name evidence="2" type="ORF">SIM71_01775</name>
</gene>
<feature type="compositionally biased region" description="Acidic residues" evidence="1">
    <location>
        <begin position="1"/>
        <end position="11"/>
    </location>
</feature>
<reference evidence="2 5" key="2">
    <citation type="submission" date="2023-11" db="EMBL/GenBank/DDBJ databases">
        <title>MicrobeMod: A computational toolkit for identifying prokaryotic methylation and restriction-modification with nanopore sequencing.</title>
        <authorList>
            <person name="Crits-Christoph A."/>
            <person name="Kang S.C."/>
            <person name="Lee H."/>
            <person name="Ostrov N."/>
        </authorList>
    </citation>
    <scope>NUCLEOTIDE SEQUENCE [LARGE SCALE GENOMIC DNA]</scope>
    <source>
        <strain evidence="2 5">ATCC BAA-571</strain>
    </source>
</reference>
<name>A0A1G7EBX7_9GAMM</name>
<feature type="compositionally biased region" description="Basic and acidic residues" evidence="1">
    <location>
        <begin position="47"/>
        <end position="61"/>
    </location>
</feature>
<feature type="region of interest" description="Disordered" evidence="1">
    <location>
        <begin position="1"/>
        <end position="61"/>
    </location>
</feature>
<dbReference type="AlphaFoldDB" id="A0A1G7EBX7"/>
<dbReference type="RefSeq" id="WP_074678391.1">
    <property type="nucleotide sequence ID" value="NZ_CBCSET010000001.1"/>
</dbReference>
<evidence type="ECO:0000313" key="5">
    <source>
        <dbReference type="Proteomes" id="UP001278050"/>
    </source>
</evidence>
<dbReference type="EMBL" id="JAWXXP010000001">
    <property type="protein sequence ID" value="MDX5990781.1"/>
    <property type="molecule type" value="Genomic_DNA"/>
</dbReference>
<evidence type="ECO:0000256" key="1">
    <source>
        <dbReference type="SAM" id="MobiDB-lite"/>
    </source>
</evidence>
<reference evidence="3 4" key="1">
    <citation type="submission" date="2016-10" db="EMBL/GenBank/DDBJ databases">
        <authorList>
            <person name="de Groot N.N."/>
        </authorList>
    </citation>
    <scope>NUCLEOTIDE SEQUENCE [LARGE SCALE GENOMIC DNA]</scope>
    <source>
        <strain evidence="3 4">JCM 10630</strain>
    </source>
</reference>
<dbReference type="Proteomes" id="UP001278050">
    <property type="component" value="Unassembled WGS sequence"/>
</dbReference>